<evidence type="ECO:0000256" key="7">
    <source>
        <dbReference type="ARBA" id="ARBA00023136"/>
    </source>
</evidence>
<evidence type="ECO:0000256" key="1">
    <source>
        <dbReference type="ARBA" id="ARBA00004323"/>
    </source>
</evidence>
<evidence type="ECO:0000313" key="11">
    <source>
        <dbReference type="Proteomes" id="UP001158576"/>
    </source>
</evidence>
<dbReference type="Pfam" id="PF03567">
    <property type="entry name" value="Sulfotransfer_2"/>
    <property type="match status" value="1"/>
</dbReference>
<keyword evidence="8 9" id="KW-0325">Glycoprotein</keyword>
<dbReference type="PANTHER" id="PTHR12137">
    <property type="entry name" value="CARBOHYDRATE SULFOTRANSFERASE"/>
    <property type="match status" value="1"/>
</dbReference>
<comment type="similarity">
    <text evidence="2 9">Belongs to the sulfotransferase 2 family.</text>
</comment>
<dbReference type="InterPro" id="IPR005331">
    <property type="entry name" value="Sulfotransferase"/>
</dbReference>
<reference evidence="10 11" key="1">
    <citation type="submission" date="2021-04" db="EMBL/GenBank/DDBJ databases">
        <authorList>
            <person name="Bliznina A."/>
        </authorList>
    </citation>
    <scope>NUCLEOTIDE SEQUENCE [LARGE SCALE GENOMIC DNA]</scope>
</reference>
<keyword evidence="3 9" id="KW-0808">Transferase</keyword>
<keyword evidence="9" id="KW-0119">Carbohydrate metabolism</keyword>
<evidence type="ECO:0000256" key="3">
    <source>
        <dbReference type="ARBA" id="ARBA00022679"/>
    </source>
</evidence>
<dbReference type="EC" id="2.8.2.-" evidence="9"/>
<protein>
    <recommendedName>
        <fullName evidence="9">Carbohydrate sulfotransferase</fullName>
        <ecNumber evidence="9">2.8.2.-</ecNumber>
    </recommendedName>
</protein>
<gene>
    <name evidence="10" type="ORF">OKIOD_LOCUS7733</name>
</gene>
<evidence type="ECO:0000256" key="4">
    <source>
        <dbReference type="ARBA" id="ARBA00022692"/>
    </source>
</evidence>
<dbReference type="Proteomes" id="UP001158576">
    <property type="component" value="Chromosome XSR"/>
</dbReference>
<keyword evidence="7" id="KW-0472">Membrane</keyword>
<dbReference type="PANTHER" id="PTHR12137:SF54">
    <property type="entry name" value="CARBOHYDRATE SULFOTRANSFERASE"/>
    <property type="match status" value="1"/>
</dbReference>
<dbReference type="EMBL" id="OU015569">
    <property type="protein sequence ID" value="CAG5099015.1"/>
    <property type="molecule type" value="Genomic_DNA"/>
</dbReference>
<evidence type="ECO:0000313" key="10">
    <source>
        <dbReference type="EMBL" id="CAG5099015.1"/>
    </source>
</evidence>
<keyword evidence="9" id="KW-0735">Signal-anchor</keyword>
<keyword evidence="4" id="KW-0812">Transmembrane</keyword>
<name>A0ABN7SF79_OIKDI</name>
<sequence length="348" mass="41218">MANCGALVRSKLLTAVLAFVLVFAIVYQVHLRSFRETGSQYLADEKVDPWEVHGSSEEKFRPSEKRYNERVEHVKERCVHFSDNLYEDWANDRDTFMDVVVDEEKRIMFCGVPKAATTLMKRIFLKSSFPRYKDVPLDEIRDGPNGKLSTTHGQDLKYLHEYPVEQRKGIIRDYFKFMIVRPPLERLLSAYRDKTDPLSYTFYNKKVMDALKDRDLADEYIYFDVESFHQFLQFLMARTPRPLAEGEEIAEESNELIRSEMRVLDLCRPCSIDYDFIGKMETIDYDMDHLLKKLNLGVSWPRKDVTTNADYVRLYYHGFHQEHFSALYDLYKSDFELFEYSLPEVLQK</sequence>
<organism evidence="10 11">
    <name type="scientific">Oikopleura dioica</name>
    <name type="common">Tunicate</name>
    <dbReference type="NCBI Taxonomy" id="34765"/>
    <lineage>
        <taxon>Eukaryota</taxon>
        <taxon>Metazoa</taxon>
        <taxon>Chordata</taxon>
        <taxon>Tunicata</taxon>
        <taxon>Appendicularia</taxon>
        <taxon>Copelata</taxon>
        <taxon>Oikopleuridae</taxon>
        <taxon>Oikopleura</taxon>
    </lineage>
</organism>
<evidence type="ECO:0000256" key="9">
    <source>
        <dbReference type="RuleBase" id="RU364020"/>
    </source>
</evidence>
<keyword evidence="11" id="KW-1185">Reference proteome</keyword>
<keyword evidence="6 9" id="KW-0333">Golgi apparatus</keyword>
<evidence type="ECO:0000256" key="8">
    <source>
        <dbReference type="ARBA" id="ARBA00023180"/>
    </source>
</evidence>
<comment type="subcellular location">
    <subcellularLocation>
        <location evidence="1 9">Golgi apparatus membrane</location>
        <topology evidence="1 9">Single-pass type II membrane protein</topology>
    </subcellularLocation>
</comment>
<evidence type="ECO:0000256" key="6">
    <source>
        <dbReference type="ARBA" id="ARBA00023034"/>
    </source>
</evidence>
<dbReference type="InterPro" id="IPR018011">
    <property type="entry name" value="Carb_sulfotrans_8-10"/>
</dbReference>
<evidence type="ECO:0000256" key="5">
    <source>
        <dbReference type="ARBA" id="ARBA00022989"/>
    </source>
</evidence>
<keyword evidence="5" id="KW-1133">Transmembrane helix</keyword>
<evidence type="ECO:0000256" key="2">
    <source>
        <dbReference type="ARBA" id="ARBA00006339"/>
    </source>
</evidence>
<proteinExistence type="inferred from homology"/>
<accession>A0ABN7SF79</accession>